<dbReference type="SUPFAM" id="SSF52058">
    <property type="entry name" value="L domain-like"/>
    <property type="match status" value="1"/>
</dbReference>
<dbReference type="InterPro" id="IPR036941">
    <property type="entry name" value="Rcpt_L-dom_sf"/>
</dbReference>
<evidence type="ECO:0000256" key="5">
    <source>
        <dbReference type="ARBA" id="ARBA00023180"/>
    </source>
</evidence>
<keyword evidence="3" id="KW-0964">Secreted</keyword>
<proteinExistence type="predicted"/>
<comment type="caution">
    <text evidence="7">The sequence shown here is derived from an EMBL/GenBank/DDBJ whole genome shotgun (WGS) entry which is preliminary data.</text>
</comment>
<gene>
    <name evidence="7" type="ORF">CVIRNUC_009549</name>
</gene>
<keyword evidence="2" id="KW-0134">Cell wall</keyword>
<keyword evidence="4 6" id="KW-0732">Signal</keyword>
<evidence type="ECO:0000256" key="6">
    <source>
        <dbReference type="SAM" id="SignalP"/>
    </source>
</evidence>
<keyword evidence="5" id="KW-0325">Glycoprotein</keyword>
<dbReference type="PANTHER" id="PTHR31018">
    <property type="entry name" value="SPORULATION-SPECIFIC PROTEIN-RELATED"/>
    <property type="match status" value="1"/>
</dbReference>
<comment type="subcellular location">
    <subcellularLocation>
        <location evidence="1">Secreted</location>
        <location evidence="1">Cell wall</location>
    </subcellularLocation>
</comment>
<feature type="signal peptide" evidence="6">
    <location>
        <begin position="1"/>
        <end position="22"/>
    </location>
</feature>
<accession>A0AAV1II67</accession>
<organism evidence="7 8">
    <name type="scientific">Coccomyxa viridis</name>
    <dbReference type="NCBI Taxonomy" id="1274662"/>
    <lineage>
        <taxon>Eukaryota</taxon>
        <taxon>Viridiplantae</taxon>
        <taxon>Chlorophyta</taxon>
        <taxon>core chlorophytes</taxon>
        <taxon>Trebouxiophyceae</taxon>
        <taxon>Trebouxiophyceae incertae sedis</taxon>
        <taxon>Coccomyxaceae</taxon>
        <taxon>Coccomyxa</taxon>
    </lineage>
</organism>
<dbReference type="PANTHER" id="PTHR31018:SF3">
    <property type="entry name" value="RECEPTOR PROTEIN-TYROSINE KINASE"/>
    <property type="match status" value="1"/>
</dbReference>
<sequence>MDECKVLLLLSAVLLTAAPSSAHRMLAQAPAFVPELQAAAHQALAPSFQAAVPTLQAVAEQLPASLPVDGKTKSLIQTAVSDLFSAIAYTGGDQQKLSQTQAARPEPVYCGANNHAVHVQATGTTCNVTVFDINNPTSVILNPTKPCDHSIYNKTCTAFQGALLIDISPALDARTGKLLKQQNPDIQGYLTALDMGELVSAGMVSINVLFSSDVQVTNLTFLPALEATTGIPTGLSTDFTKPFISQLKINGGGPMPGFGAQDKVASFSSTTFKPKKVLGNLQITATALPDQAGFDELQGVSGNALIANNNAMSAFNFYSLKYIGAGITLFQNPSLTTFEAPRLLAIASNSGNDIATGLQISQNPKLTKLNLPMLEAIGGPLIIQNNTALASLESLEHLAVVNATGRVPSIKMPGLLPPPGSGQPSVGGFTINPPSVLIFGNPQLYDIAALAKLGQCSTTPSTTMGAVFIEVYPKNTNLKCTFTAWAPVCQYILSQLTVDPSSEWRKNGICIPTST</sequence>
<dbReference type="AlphaFoldDB" id="A0AAV1II67"/>
<protein>
    <recommendedName>
        <fullName evidence="9">Extracellular protein</fullName>
    </recommendedName>
</protein>
<keyword evidence="8" id="KW-1185">Reference proteome</keyword>
<name>A0AAV1II67_9CHLO</name>
<evidence type="ECO:0008006" key="9">
    <source>
        <dbReference type="Google" id="ProtNLM"/>
    </source>
</evidence>
<evidence type="ECO:0000256" key="1">
    <source>
        <dbReference type="ARBA" id="ARBA00004191"/>
    </source>
</evidence>
<dbReference type="InterPro" id="IPR051648">
    <property type="entry name" value="CWI-Assembly_Regulator"/>
</dbReference>
<dbReference type="EMBL" id="CAUYUE010000014">
    <property type="protein sequence ID" value="CAK0786336.1"/>
    <property type="molecule type" value="Genomic_DNA"/>
</dbReference>
<evidence type="ECO:0000313" key="7">
    <source>
        <dbReference type="EMBL" id="CAK0786336.1"/>
    </source>
</evidence>
<dbReference type="Proteomes" id="UP001314263">
    <property type="component" value="Unassembled WGS sequence"/>
</dbReference>
<evidence type="ECO:0000256" key="4">
    <source>
        <dbReference type="ARBA" id="ARBA00022729"/>
    </source>
</evidence>
<evidence type="ECO:0000256" key="2">
    <source>
        <dbReference type="ARBA" id="ARBA00022512"/>
    </source>
</evidence>
<evidence type="ECO:0000256" key="3">
    <source>
        <dbReference type="ARBA" id="ARBA00022525"/>
    </source>
</evidence>
<dbReference type="Gene3D" id="3.80.20.20">
    <property type="entry name" value="Receptor L-domain"/>
    <property type="match status" value="1"/>
</dbReference>
<feature type="chain" id="PRO_5043606429" description="Extracellular protein" evidence="6">
    <location>
        <begin position="23"/>
        <end position="515"/>
    </location>
</feature>
<evidence type="ECO:0000313" key="8">
    <source>
        <dbReference type="Proteomes" id="UP001314263"/>
    </source>
</evidence>
<reference evidence="7 8" key="1">
    <citation type="submission" date="2023-10" db="EMBL/GenBank/DDBJ databases">
        <authorList>
            <person name="Maclean D."/>
            <person name="Macfadyen A."/>
        </authorList>
    </citation>
    <scope>NUCLEOTIDE SEQUENCE [LARGE SCALE GENOMIC DNA]</scope>
</reference>